<accession>A0A518IWQ5</accession>
<dbReference type="Proteomes" id="UP000316770">
    <property type="component" value="Chromosome"/>
</dbReference>
<dbReference type="SUPFAM" id="SSF143422">
    <property type="entry name" value="Transposase IS200-like"/>
    <property type="match status" value="1"/>
</dbReference>
<sequence>MAEGLKPYPVQLLAYQSMPNHWHLVLRPTEAEGISKFLRWMTATHTMPYHAYDHTSGERIVYQGVIQELSGPRRRSLPCCLSARRLA</sequence>
<dbReference type="AlphaFoldDB" id="A0A518IWQ5"/>
<name>A0A518IWQ5_9BACT</name>
<protein>
    <recommendedName>
        <fullName evidence="1">Transposase IS200-like domain-containing protein</fullName>
    </recommendedName>
</protein>
<organism evidence="2 3">
    <name type="scientific">Rosistilla oblonga</name>
    <dbReference type="NCBI Taxonomy" id="2527990"/>
    <lineage>
        <taxon>Bacteria</taxon>
        <taxon>Pseudomonadati</taxon>
        <taxon>Planctomycetota</taxon>
        <taxon>Planctomycetia</taxon>
        <taxon>Pirellulales</taxon>
        <taxon>Pirellulaceae</taxon>
        <taxon>Rosistilla</taxon>
    </lineage>
</organism>
<dbReference type="InterPro" id="IPR002686">
    <property type="entry name" value="Transposase_17"/>
</dbReference>
<dbReference type="Gene3D" id="3.30.70.1290">
    <property type="entry name" value="Transposase IS200-like"/>
    <property type="match status" value="1"/>
</dbReference>
<feature type="domain" description="Transposase IS200-like" evidence="1">
    <location>
        <begin position="6"/>
        <end position="50"/>
    </location>
</feature>
<dbReference type="GO" id="GO:0004803">
    <property type="term" value="F:transposase activity"/>
    <property type="evidence" value="ECO:0007669"/>
    <property type="project" value="InterPro"/>
</dbReference>
<evidence type="ECO:0000259" key="1">
    <source>
        <dbReference type="Pfam" id="PF01797"/>
    </source>
</evidence>
<dbReference type="Pfam" id="PF01797">
    <property type="entry name" value="Y1_Tnp"/>
    <property type="match status" value="1"/>
</dbReference>
<dbReference type="EMBL" id="CP036318">
    <property type="protein sequence ID" value="QDV57513.1"/>
    <property type="molecule type" value="Genomic_DNA"/>
</dbReference>
<gene>
    <name evidence="2" type="ORF">Mal33_35230</name>
</gene>
<dbReference type="GO" id="GO:0003677">
    <property type="term" value="F:DNA binding"/>
    <property type="evidence" value="ECO:0007669"/>
    <property type="project" value="InterPro"/>
</dbReference>
<proteinExistence type="predicted"/>
<dbReference type="GO" id="GO:0006313">
    <property type="term" value="P:DNA transposition"/>
    <property type="evidence" value="ECO:0007669"/>
    <property type="project" value="InterPro"/>
</dbReference>
<dbReference type="InterPro" id="IPR036515">
    <property type="entry name" value="Transposase_17_sf"/>
</dbReference>
<evidence type="ECO:0000313" key="2">
    <source>
        <dbReference type="EMBL" id="QDV57513.1"/>
    </source>
</evidence>
<reference evidence="2 3" key="1">
    <citation type="submission" date="2019-02" db="EMBL/GenBank/DDBJ databases">
        <title>Deep-cultivation of Planctomycetes and their phenomic and genomic characterization uncovers novel biology.</title>
        <authorList>
            <person name="Wiegand S."/>
            <person name="Jogler M."/>
            <person name="Boedeker C."/>
            <person name="Pinto D."/>
            <person name="Vollmers J."/>
            <person name="Rivas-Marin E."/>
            <person name="Kohn T."/>
            <person name="Peeters S.H."/>
            <person name="Heuer A."/>
            <person name="Rast P."/>
            <person name="Oberbeckmann S."/>
            <person name="Bunk B."/>
            <person name="Jeske O."/>
            <person name="Meyerdierks A."/>
            <person name="Storesund J.E."/>
            <person name="Kallscheuer N."/>
            <person name="Luecker S."/>
            <person name="Lage O.M."/>
            <person name="Pohl T."/>
            <person name="Merkel B.J."/>
            <person name="Hornburger P."/>
            <person name="Mueller R.-W."/>
            <person name="Bruemmer F."/>
            <person name="Labrenz M."/>
            <person name="Spormann A.M."/>
            <person name="Op den Camp H."/>
            <person name="Overmann J."/>
            <person name="Amann R."/>
            <person name="Jetten M.S.M."/>
            <person name="Mascher T."/>
            <person name="Medema M.H."/>
            <person name="Devos D.P."/>
            <person name="Kaster A.-K."/>
            <person name="Ovreas L."/>
            <person name="Rohde M."/>
            <person name="Galperin M.Y."/>
            <person name="Jogler C."/>
        </authorList>
    </citation>
    <scope>NUCLEOTIDE SEQUENCE [LARGE SCALE GENOMIC DNA]</scope>
    <source>
        <strain evidence="2 3">Mal33</strain>
    </source>
</reference>
<keyword evidence="3" id="KW-1185">Reference proteome</keyword>
<evidence type="ECO:0000313" key="3">
    <source>
        <dbReference type="Proteomes" id="UP000316770"/>
    </source>
</evidence>